<comment type="subcellular location">
    <subcellularLocation>
        <location evidence="1">Membrane</location>
        <topology evidence="1">Multi-pass membrane protein</topology>
    </subcellularLocation>
</comment>
<dbReference type="PANTHER" id="PTHR11706">
    <property type="entry name" value="SOLUTE CARRIER PROTEIN FAMILY 11 MEMBER"/>
    <property type="match status" value="1"/>
</dbReference>
<evidence type="ECO:0000256" key="1">
    <source>
        <dbReference type="ARBA" id="ARBA00004141"/>
    </source>
</evidence>
<accession>A0ABV8ELQ3</accession>
<organism evidence="8 9">
    <name type="scientific">Belliella kenyensis</name>
    <dbReference type="NCBI Taxonomy" id="1472724"/>
    <lineage>
        <taxon>Bacteria</taxon>
        <taxon>Pseudomonadati</taxon>
        <taxon>Bacteroidota</taxon>
        <taxon>Cytophagia</taxon>
        <taxon>Cytophagales</taxon>
        <taxon>Cyclobacteriaceae</taxon>
        <taxon>Belliella</taxon>
    </lineage>
</organism>
<feature type="transmembrane region" description="Helical" evidence="7">
    <location>
        <begin position="37"/>
        <end position="60"/>
    </location>
</feature>
<dbReference type="PANTHER" id="PTHR11706:SF33">
    <property type="entry name" value="NATURAL RESISTANCE-ASSOCIATED MACROPHAGE PROTEIN 2"/>
    <property type="match status" value="1"/>
</dbReference>
<keyword evidence="5 7" id="KW-1133">Transmembrane helix</keyword>
<feature type="transmembrane region" description="Helical" evidence="7">
    <location>
        <begin position="191"/>
        <end position="209"/>
    </location>
</feature>
<evidence type="ECO:0000313" key="8">
    <source>
        <dbReference type="EMBL" id="MFC3976815.1"/>
    </source>
</evidence>
<dbReference type="InterPro" id="IPR001046">
    <property type="entry name" value="NRAMP_fam"/>
</dbReference>
<feature type="transmembrane region" description="Helical" evidence="7">
    <location>
        <begin position="124"/>
        <end position="143"/>
    </location>
</feature>
<feature type="transmembrane region" description="Helical" evidence="7">
    <location>
        <begin position="342"/>
        <end position="364"/>
    </location>
</feature>
<evidence type="ECO:0000256" key="6">
    <source>
        <dbReference type="ARBA" id="ARBA00023136"/>
    </source>
</evidence>
<dbReference type="Proteomes" id="UP001595766">
    <property type="component" value="Unassembled WGS sequence"/>
</dbReference>
<evidence type="ECO:0000256" key="5">
    <source>
        <dbReference type="ARBA" id="ARBA00022989"/>
    </source>
</evidence>
<evidence type="ECO:0000313" key="9">
    <source>
        <dbReference type="Proteomes" id="UP001595766"/>
    </source>
</evidence>
<feature type="transmembrane region" description="Helical" evidence="7">
    <location>
        <begin position="277"/>
        <end position="307"/>
    </location>
</feature>
<sequence length="402" mass="43200">MSWRKYIGPGPLIAAAFIGPGTVTICTMAGVNFGVDLLWALALSMVTTLVLQEMVVRVGLIAHEGLAAVIIRSLPSRIFKIFSISIILLAIVIGNSAYEAGNIAGGAMGLEIFFSRHTLNIGQYHFNFINFGIGLIALSLLLFGNFKRITQALTALVLIMSMAFVYTALSLAPSLNVLFHGFLPSINQSNLITIVALIGTTVVPYNLFLHSTLVSKTWNSITDLKYARMDTFISVVLGSLVSMAIVITASESNASTVLNVMDLANGLEISLGSFGKYLIGIGLFSAGITSAITAPLAGSLVICDLFGWPTALKSKQMRISIFFILGLGLSLASLGIKPVQLISTAQVANGLLLPLLSGYILWIVNKRSIMNGFHNGLVMNMIAIPVWLVTLFLCFWILYNVF</sequence>
<feature type="transmembrane region" description="Helical" evidence="7">
    <location>
        <begin position="155"/>
        <end position="179"/>
    </location>
</feature>
<keyword evidence="4" id="KW-0769">Symport</keyword>
<feature type="transmembrane region" description="Helical" evidence="7">
    <location>
        <begin position="12"/>
        <end position="31"/>
    </location>
</feature>
<proteinExistence type="predicted"/>
<evidence type="ECO:0000256" key="2">
    <source>
        <dbReference type="ARBA" id="ARBA00022448"/>
    </source>
</evidence>
<gene>
    <name evidence="8" type="ORF">ACFOUP_10545</name>
</gene>
<keyword evidence="9" id="KW-1185">Reference proteome</keyword>
<feature type="transmembrane region" description="Helical" evidence="7">
    <location>
        <begin position="230"/>
        <end position="249"/>
    </location>
</feature>
<dbReference type="EMBL" id="JBHSAV010000050">
    <property type="protein sequence ID" value="MFC3976815.1"/>
    <property type="molecule type" value="Genomic_DNA"/>
</dbReference>
<comment type="caution">
    <text evidence="8">The sequence shown here is derived from an EMBL/GenBank/DDBJ whole genome shotgun (WGS) entry which is preliminary data.</text>
</comment>
<dbReference type="RefSeq" id="WP_241291138.1">
    <property type="nucleotide sequence ID" value="NZ_JAKZGR010000001.1"/>
</dbReference>
<feature type="transmembrane region" description="Helical" evidence="7">
    <location>
        <begin position="81"/>
        <end position="98"/>
    </location>
</feature>
<dbReference type="PRINTS" id="PR00447">
    <property type="entry name" value="NATRESASSCMP"/>
</dbReference>
<evidence type="ECO:0000256" key="4">
    <source>
        <dbReference type="ARBA" id="ARBA00022847"/>
    </source>
</evidence>
<keyword evidence="6 7" id="KW-0472">Membrane</keyword>
<reference evidence="9" key="1">
    <citation type="journal article" date="2019" name="Int. J. Syst. Evol. Microbiol.">
        <title>The Global Catalogue of Microorganisms (GCM) 10K type strain sequencing project: providing services to taxonomists for standard genome sequencing and annotation.</title>
        <authorList>
            <consortium name="The Broad Institute Genomics Platform"/>
            <consortium name="The Broad Institute Genome Sequencing Center for Infectious Disease"/>
            <person name="Wu L."/>
            <person name="Ma J."/>
        </authorList>
    </citation>
    <scope>NUCLEOTIDE SEQUENCE [LARGE SCALE GENOMIC DNA]</scope>
    <source>
        <strain evidence="9">CECT 8551</strain>
    </source>
</reference>
<dbReference type="Pfam" id="PF01566">
    <property type="entry name" value="Nramp"/>
    <property type="match status" value="1"/>
</dbReference>
<feature type="transmembrane region" description="Helical" evidence="7">
    <location>
        <begin position="319"/>
        <end position="336"/>
    </location>
</feature>
<feature type="transmembrane region" description="Helical" evidence="7">
    <location>
        <begin position="376"/>
        <end position="399"/>
    </location>
</feature>
<evidence type="ECO:0000256" key="3">
    <source>
        <dbReference type="ARBA" id="ARBA00022692"/>
    </source>
</evidence>
<keyword evidence="2" id="KW-0813">Transport</keyword>
<name>A0ABV8ELQ3_9BACT</name>
<keyword evidence="3 7" id="KW-0812">Transmembrane</keyword>
<protein>
    <submittedName>
        <fullName evidence="8">NRAMP family divalent metal transporter</fullName>
    </submittedName>
</protein>
<evidence type="ECO:0000256" key="7">
    <source>
        <dbReference type="SAM" id="Phobius"/>
    </source>
</evidence>